<dbReference type="GO" id="GO:0005524">
    <property type="term" value="F:ATP binding"/>
    <property type="evidence" value="ECO:0007669"/>
    <property type="project" value="InterPro"/>
</dbReference>
<gene>
    <name evidence="2" type="ORF">SAY87_010089</name>
</gene>
<dbReference type="InterPro" id="IPR011009">
    <property type="entry name" value="Kinase-like_dom_sf"/>
</dbReference>
<evidence type="ECO:0000313" key="2">
    <source>
        <dbReference type="EMBL" id="KAK4743777.1"/>
    </source>
</evidence>
<dbReference type="Gene3D" id="1.10.510.10">
    <property type="entry name" value="Transferase(Phosphotransferase) domain 1"/>
    <property type="match status" value="1"/>
</dbReference>
<dbReference type="SUPFAM" id="SSF56112">
    <property type="entry name" value="Protein kinase-like (PK-like)"/>
    <property type="match status" value="1"/>
</dbReference>
<dbReference type="GO" id="GO:0016020">
    <property type="term" value="C:membrane"/>
    <property type="evidence" value="ECO:0007669"/>
    <property type="project" value="TreeGrafter"/>
</dbReference>
<dbReference type="PROSITE" id="PS50011">
    <property type="entry name" value="PROTEIN_KINASE_DOM"/>
    <property type="match status" value="1"/>
</dbReference>
<dbReference type="InterPro" id="IPR051564">
    <property type="entry name" value="LRR_receptor-like_kinase"/>
</dbReference>
<protein>
    <recommendedName>
        <fullName evidence="1">Protein kinase domain-containing protein</fullName>
    </recommendedName>
</protein>
<dbReference type="EMBL" id="JAXIOK010000022">
    <property type="protein sequence ID" value="KAK4743777.1"/>
    <property type="molecule type" value="Genomic_DNA"/>
</dbReference>
<keyword evidence="3" id="KW-1185">Reference proteome</keyword>
<dbReference type="PANTHER" id="PTHR48055:SF57">
    <property type="entry name" value="PROTEIN KINASE DOMAIN-CONTAINING PROTEIN"/>
    <property type="match status" value="1"/>
</dbReference>
<name>A0AAN7GQ03_9MYRT</name>
<dbReference type="PANTHER" id="PTHR48055">
    <property type="entry name" value="LEUCINE-RICH REPEAT RECEPTOR PROTEIN KINASE EMS1"/>
    <property type="match status" value="1"/>
</dbReference>
<reference evidence="2 3" key="1">
    <citation type="journal article" date="2023" name="Hortic Res">
        <title>Pangenome of water caltrop reveals structural variations and asymmetric subgenome divergence after allopolyploidization.</title>
        <authorList>
            <person name="Zhang X."/>
            <person name="Chen Y."/>
            <person name="Wang L."/>
            <person name="Yuan Y."/>
            <person name="Fang M."/>
            <person name="Shi L."/>
            <person name="Lu R."/>
            <person name="Comes H.P."/>
            <person name="Ma Y."/>
            <person name="Chen Y."/>
            <person name="Huang G."/>
            <person name="Zhou Y."/>
            <person name="Zheng Z."/>
            <person name="Qiu Y."/>
        </authorList>
    </citation>
    <scope>NUCLEOTIDE SEQUENCE [LARGE SCALE GENOMIC DNA]</scope>
    <source>
        <tissue evidence="2">Roots</tissue>
    </source>
</reference>
<dbReference type="InterPro" id="IPR000719">
    <property type="entry name" value="Prot_kinase_dom"/>
</dbReference>
<dbReference type="AlphaFoldDB" id="A0AAN7GQ03"/>
<evidence type="ECO:0000259" key="1">
    <source>
        <dbReference type="PROSITE" id="PS50011"/>
    </source>
</evidence>
<accession>A0AAN7GQ03</accession>
<feature type="domain" description="Protein kinase" evidence="1">
    <location>
        <begin position="1"/>
        <end position="105"/>
    </location>
</feature>
<evidence type="ECO:0000313" key="3">
    <source>
        <dbReference type="Proteomes" id="UP001345219"/>
    </source>
</evidence>
<organism evidence="2 3">
    <name type="scientific">Trapa incisa</name>
    <dbReference type="NCBI Taxonomy" id="236973"/>
    <lineage>
        <taxon>Eukaryota</taxon>
        <taxon>Viridiplantae</taxon>
        <taxon>Streptophyta</taxon>
        <taxon>Embryophyta</taxon>
        <taxon>Tracheophyta</taxon>
        <taxon>Spermatophyta</taxon>
        <taxon>Magnoliopsida</taxon>
        <taxon>eudicotyledons</taxon>
        <taxon>Gunneridae</taxon>
        <taxon>Pentapetalae</taxon>
        <taxon>rosids</taxon>
        <taxon>malvids</taxon>
        <taxon>Myrtales</taxon>
        <taxon>Lythraceae</taxon>
        <taxon>Trapa</taxon>
    </lineage>
</organism>
<dbReference type="GO" id="GO:0004672">
    <property type="term" value="F:protein kinase activity"/>
    <property type="evidence" value="ECO:0007669"/>
    <property type="project" value="InterPro"/>
</dbReference>
<dbReference type="Proteomes" id="UP001345219">
    <property type="component" value="Chromosome 9"/>
</dbReference>
<comment type="caution">
    <text evidence="2">The sequence shown here is derived from an EMBL/GenBank/DDBJ whole genome shotgun (WGS) entry which is preliminary data.</text>
</comment>
<sequence length="107" mass="11741">MRSVTTKVDMFSFGIVVMELLTRRRPTALFLDDGSPTTFHQLAEVALANGTEGILEVLDPALVMDVAKQKLEMLEALFRLAHNCTAPNPGDRPDMSEVLATLLKIKG</sequence>
<proteinExistence type="predicted"/>